<feature type="region of interest" description="Disordered" evidence="1">
    <location>
        <begin position="392"/>
        <end position="416"/>
    </location>
</feature>
<dbReference type="GO" id="GO:0003677">
    <property type="term" value="F:DNA binding"/>
    <property type="evidence" value="ECO:0007669"/>
    <property type="project" value="UniProtKB-KW"/>
</dbReference>
<evidence type="ECO:0000313" key="3">
    <source>
        <dbReference type="EMBL" id="SLM39524.1"/>
    </source>
</evidence>
<feature type="region of interest" description="Disordered" evidence="1">
    <location>
        <begin position="1"/>
        <end position="52"/>
    </location>
</feature>
<feature type="region of interest" description="Disordered" evidence="1">
    <location>
        <begin position="204"/>
        <end position="257"/>
    </location>
</feature>
<feature type="compositionally biased region" description="Polar residues" evidence="1">
    <location>
        <begin position="18"/>
        <end position="31"/>
    </location>
</feature>
<dbReference type="Pfam" id="PF10544">
    <property type="entry name" value="T5orf172"/>
    <property type="match status" value="1"/>
</dbReference>
<dbReference type="AlphaFoldDB" id="A0A1W5D8T1"/>
<feature type="domain" description="Bacteriophage T5 Orf172 DNA-binding" evidence="2">
    <location>
        <begin position="346"/>
        <end position="469"/>
    </location>
</feature>
<sequence length="477" mass="52560">MPFISHTPEALLPRSDSKNPATTCKGITSNGRPCRRALASSPRTSPRASPAAANGVLAVISGDENEEGAAAFFCWQHKEQATELAEGGTGARNTTLVSLNERTSIDTLIDRLGVLDIESNTGKVPKRRQARENGSPIQREKLPKKWQNVNGPLLAMSEDGNNRRKRPANVAPIRPTQMRRPPRKESNLLLSLFCCVRSDETDDVPAPYIRHQPNPPQDTPAVTHSHPSSHGSTRPVVSTEPASLPNRTVLPRDPPSKTQNLLTLIPPSLSPQITSSLLTELAKPISDFDEEGFIYMFWLTDASCAPKPGSQTASALLSPLSTPNGRSRRSSDLMQDFSSAISNPSAQKSILLKIGRASNVQRRMNEWTRQCGYNLSLIRYYPYLPSSPSAPPTPLKLSPSQIQSSPLTPPLAPRKVPHAHRVERLIHIELGDKRVKRLCESCGKEHREWFEVEASRKGVAVVDEVVRRWVGWAEGKR</sequence>
<feature type="compositionally biased region" description="Low complexity" evidence="1">
    <location>
        <begin position="36"/>
        <end position="52"/>
    </location>
</feature>
<reference evidence="4" key="1">
    <citation type="submission" date="2017-03" db="EMBL/GenBank/DDBJ databases">
        <authorList>
            <person name="Sharma R."/>
            <person name="Thines M."/>
        </authorList>
    </citation>
    <scope>NUCLEOTIDE SEQUENCE [LARGE SCALE GENOMIC DNA]</scope>
</reference>
<keyword evidence="3" id="KW-0238">DNA-binding</keyword>
<evidence type="ECO:0000259" key="2">
    <source>
        <dbReference type="SMART" id="SM00974"/>
    </source>
</evidence>
<feature type="compositionally biased region" description="Polar residues" evidence="1">
    <location>
        <begin position="309"/>
        <end position="325"/>
    </location>
</feature>
<dbReference type="InterPro" id="IPR018306">
    <property type="entry name" value="Phage_T5_Orf172_DNA-bd"/>
</dbReference>
<dbReference type="InterPro" id="IPR053006">
    <property type="entry name" value="Meiosis_regulatory"/>
</dbReference>
<accession>A0A1W5D8T1</accession>
<evidence type="ECO:0000256" key="1">
    <source>
        <dbReference type="SAM" id="MobiDB-lite"/>
    </source>
</evidence>
<dbReference type="PANTHER" id="PTHR28094">
    <property type="entry name" value="MEIOTICALLY UP-REGULATED GENE 113 PROTEIN"/>
    <property type="match status" value="1"/>
</dbReference>
<evidence type="ECO:0000313" key="4">
    <source>
        <dbReference type="Proteomes" id="UP000192927"/>
    </source>
</evidence>
<dbReference type="EMBL" id="FWEW01003517">
    <property type="protein sequence ID" value="SLM39524.1"/>
    <property type="molecule type" value="Genomic_DNA"/>
</dbReference>
<dbReference type="PANTHER" id="PTHR28094:SF2">
    <property type="entry name" value="BACTERIOPHAGE T5 ORF172 DNA-BINDING DOMAIN-CONTAINING PROTEIN"/>
    <property type="match status" value="1"/>
</dbReference>
<feature type="region of interest" description="Disordered" evidence="1">
    <location>
        <begin position="309"/>
        <end position="332"/>
    </location>
</feature>
<organism evidence="3 4">
    <name type="scientific">Lasallia pustulata</name>
    <dbReference type="NCBI Taxonomy" id="136370"/>
    <lineage>
        <taxon>Eukaryota</taxon>
        <taxon>Fungi</taxon>
        <taxon>Dikarya</taxon>
        <taxon>Ascomycota</taxon>
        <taxon>Pezizomycotina</taxon>
        <taxon>Lecanoromycetes</taxon>
        <taxon>OSLEUM clade</taxon>
        <taxon>Umbilicariomycetidae</taxon>
        <taxon>Umbilicariales</taxon>
        <taxon>Umbilicariaceae</taxon>
        <taxon>Lasallia</taxon>
    </lineage>
</organism>
<protein>
    <submittedName>
        <fullName evidence="3">Bacteriophage T5, Orf172 DNA-binding</fullName>
    </submittedName>
</protein>
<proteinExistence type="predicted"/>
<keyword evidence="4" id="KW-1185">Reference proteome</keyword>
<name>A0A1W5D8T1_9LECA</name>
<dbReference type="SMART" id="SM00974">
    <property type="entry name" value="T5orf172"/>
    <property type="match status" value="1"/>
</dbReference>
<dbReference type="Proteomes" id="UP000192927">
    <property type="component" value="Unassembled WGS sequence"/>
</dbReference>
<feature type="compositionally biased region" description="Polar residues" evidence="1">
    <location>
        <begin position="220"/>
        <end position="236"/>
    </location>
</feature>